<name>A0ACB6ZYD5_THEGA</name>
<dbReference type="EMBL" id="MU117961">
    <property type="protein sequence ID" value="KAF9654308.1"/>
    <property type="molecule type" value="Genomic_DNA"/>
</dbReference>
<organism evidence="1 2">
    <name type="scientific">Thelephora ganbajun</name>
    <name type="common">Ganba fungus</name>
    <dbReference type="NCBI Taxonomy" id="370292"/>
    <lineage>
        <taxon>Eukaryota</taxon>
        <taxon>Fungi</taxon>
        <taxon>Dikarya</taxon>
        <taxon>Basidiomycota</taxon>
        <taxon>Agaricomycotina</taxon>
        <taxon>Agaricomycetes</taxon>
        <taxon>Thelephorales</taxon>
        <taxon>Thelephoraceae</taxon>
        <taxon>Thelephora</taxon>
    </lineage>
</organism>
<dbReference type="Proteomes" id="UP000886501">
    <property type="component" value="Unassembled WGS sequence"/>
</dbReference>
<evidence type="ECO:0000313" key="2">
    <source>
        <dbReference type="Proteomes" id="UP000886501"/>
    </source>
</evidence>
<reference evidence="1" key="1">
    <citation type="submission" date="2019-10" db="EMBL/GenBank/DDBJ databases">
        <authorList>
            <consortium name="DOE Joint Genome Institute"/>
            <person name="Kuo A."/>
            <person name="Miyauchi S."/>
            <person name="Kiss E."/>
            <person name="Drula E."/>
            <person name="Kohler A."/>
            <person name="Sanchez-Garcia M."/>
            <person name="Andreopoulos B."/>
            <person name="Barry K.W."/>
            <person name="Bonito G."/>
            <person name="Buee M."/>
            <person name="Carver A."/>
            <person name="Chen C."/>
            <person name="Cichocki N."/>
            <person name="Clum A."/>
            <person name="Culley D."/>
            <person name="Crous P.W."/>
            <person name="Fauchery L."/>
            <person name="Girlanda M."/>
            <person name="Hayes R."/>
            <person name="Keri Z."/>
            <person name="Labutti K."/>
            <person name="Lipzen A."/>
            <person name="Lombard V."/>
            <person name="Magnuson J."/>
            <person name="Maillard F."/>
            <person name="Morin E."/>
            <person name="Murat C."/>
            <person name="Nolan M."/>
            <person name="Ohm R."/>
            <person name="Pangilinan J."/>
            <person name="Pereira M."/>
            <person name="Perotto S."/>
            <person name="Peter M."/>
            <person name="Riley R."/>
            <person name="Sitrit Y."/>
            <person name="Stielow B."/>
            <person name="Szollosi G."/>
            <person name="Zifcakova L."/>
            <person name="Stursova M."/>
            <person name="Spatafora J.W."/>
            <person name="Tedersoo L."/>
            <person name="Vaario L.-M."/>
            <person name="Yamada A."/>
            <person name="Yan M."/>
            <person name="Wang P."/>
            <person name="Xu J."/>
            <person name="Bruns T."/>
            <person name="Baldrian P."/>
            <person name="Vilgalys R."/>
            <person name="Henrissat B."/>
            <person name="Grigoriev I.V."/>
            <person name="Hibbett D."/>
            <person name="Nagy L.G."/>
            <person name="Martin F.M."/>
        </authorList>
    </citation>
    <scope>NUCLEOTIDE SEQUENCE</scope>
    <source>
        <strain evidence="1">P2</strain>
    </source>
</reference>
<accession>A0ACB6ZYD5</accession>
<keyword evidence="2" id="KW-1185">Reference proteome</keyword>
<protein>
    <submittedName>
        <fullName evidence="1">Phosphoglycerate mutase-like protein</fullName>
    </submittedName>
</protein>
<reference evidence="1" key="2">
    <citation type="journal article" date="2020" name="Nat. Commun.">
        <title>Large-scale genome sequencing of mycorrhizal fungi provides insights into the early evolution of symbiotic traits.</title>
        <authorList>
            <person name="Miyauchi S."/>
            <person name="Kiss E."/>
            <person name="Kuo A."/>
            <person name="Drula E."/>
            <person name="Kohler A."/>
            <person name="Sanchez-Garcia M."/>
            <person name="Morin E."/>
            <person name="Andreopoulos B."/>
            <person name="Barry K.W."/>
            <person name="Bonito G."/>
            <person name="Buee M."/>
            <person name="Carver A."/>
            <person name="Chen C."/>
            <person name="Cichocki N."/>
            <person name="Clum A."/>
            <person name="Culley D."/>
            <person name="Crous P.W."/>
            <person name="Fauchery L."/>
            <person name="Girlanda M."/>
            <person name="Hayes R.D."/>
            <person name="Keri Z."/>
            <person name="LaButti K."/>
            <person name="Lipzen A."/>
            <person name="Lombard V."/>
            <person name="Magnuson J."/>
            <person name="Maillard F."/>
            <person name="Murat C."/>
            <person name="Nolan M."/>
            <person name="Ohm R.A."/>
            <person name="Pangilinan J."/>
            <person name="Pereira M.F."/>
            <person name="Perotto S."/>
            <person name="Peter M."/>
            <person name="Pfister S."/>
            <person name="Riley R."/>
            <person name="Sitrit Y."/>
            <person name="Stielow J.B."/>
            <person name="Szollosi G."/>
            <person name="Zifcakova L."/>
            <person name="Stursova M."/>
            <person name="Spatafora J.W."/>
            <person name="Tedersoo L."/>
            <person name="Vaario L.M."/>
            <person name="Yamada A."/>
            <person name="Yan M."/>
            <person name="Wang P."/>
            <person name="Xu J."/>
            <person name="Bruns T."/>
            <person name="Baldrian P."/>
            <person name="Vilgalys R."/>
            <person name="Dunand C."/>
            <person name="Henrissat B."/>
            <person name="Grigoriev I.V."/>
            <person name="Hibbett D."/>
            <person name="Nagy L.G."/>
            <person name="Martin F.M."/>
        </authorList>
    </citation>
    <scope>NUCLEOTIDE SEQUENCE</scope>
    <source>
        <strain evidence="1">P2</strain>
    </source>
</reference>
<comment type="caution">
    <text evidence="1">The sequence shown here is derived from an EMBL/GenBank/DDBJ whole genome shotgun (WGS) entry which is preliminary data.</text>
</comment>
<gene>
    <name evidence="1" type="ORF">BDM02DRAFT_3152691</name>
</gene>
<sequence>MNPRYPKDVEARSNTQDEYAADGYESEPLISSKEIEYSPRKRQFSLIHLFIAFLAGVLVQFFVGRVSSGSFSLSDSSTTNADDYGFVPPYVGSTEVHHYPPTEPTGVNTELFPTNVGYPGPTPTGAEPAIFLTAPSYPQHSGAPNLLAPSKFAGAKTKSGKPFDLFRSWGNLSPWFSNPKGTFGVDSGPEAPETCRITGLHFVHRHGARYPTGSNSYGGPAKFATKIHNYETKWGAHGSLSFLNDWTYKLGEEILTPFGRHQLFDLGVSMRMKYGFLLKNFTESNTLPVFRTESQNRMWSSAMHFAIGFFGYPFEGQYEQSITIESWGFNNTLAPYETCPNTGHAAKSDRGTWYVRRWVEGYLKAARKRLNAQLDGIKLDTEDVYAMQMMCAYETVAIGYSKFCELFTVEEWEGFDYSLDLRFWYDSAFGSPFGKILGIGYVQELVARLTQTPISVHNTSTNGTLDDNPITFPLDGRSLYVDATHEVVVLEILTALNLTSLAKMGPLPYDHIPEKRTFRAAELAPFATNVQFQLLSCADPSLTSTEQIRVIVNDGVVPLSPLKGCPEDSKYGMCSVNGFVESMKESISELDWIRYCHEDWTLPEGDKWQTVDGTLHRDDVP</sequence>
<evidence type="ECO:0000313" key="1">
    <source>
        <dbReference type="EMBL" id="KAF9654308.1"/>
    </source>
</evidence>
<proteinExistence type="predicted"/>